<feature type="transmembrane region" description="Helical" evidence="6">
    <location>
        <begin position="296"/>
        <end position="314"/>
    </location>
</feature>
<sequence>MAEPVLADPPARALWRGRRFATAWGAQTVSELGDRVSELALPLVAVTVLDESASRVALLTAVVWLPNLLALLVGTWVDRRPRPRMLLVNADLARAVVVLTVPLAAVLGGLTFAHLLAVALLLGAWSTLFRSAWQPFFVALVPRERYVEANGLFSATRSGSFIAGPALGGGLVQLLTAPYALVVDGLSFLASASLLRAADVPDRTPAPDDGSSLRRRLADGMRHVWRDPFLAPLLRCVSWINLFTFVVQALLVVFASRELGLSAGTIGLALGIGAAGGLLGAVVAGRFARRVGIGRTAVVGALLFTLPTVALPFAHGPELAKVAVLTAVEAVTGFGVMLFDVNVNAVMVASIPDAVRARVQGAFTTVNYGVRPLGAALGGLLAGLVGTGPALALGGGLAALAVLWLVGSPVLAVHGLEDVPDPDAAECE</sequence>
<feature type="transmembrane region" description="Helical" evidence="6">
    <location>
        <begin position="261"/>
        <end position="284"/>
    </location>
</feature>
<feature type="transmembrane region" description="Helical" evidence="6">
    <location>
        <begin position="334"/>
        <end position="352"/>
    </location>
</feature>
<keyword evidence="4 6" id="KW-1133">Transmembrane helix</keyword>
<dbReference type="InterPro" id="IPR011701">
    <property type="entry name" value="MFS"/>
</dbReference>
<name>A0ABS2CKN8_9MICO</name>
<evidence type="ECO:0000313" key="8">
    <source>
        <dbReference type="EMBL" id="MBM6400446.1"/>
    </source>
</evidence>
<dbReference type="SUPFAM" id="SSF103473">
    <property type="entry name" value="MFS general substrate transporter"/>
    <property type="match status" value="1"/>
</dbReference>
<dbReference type="PANTHER" id="PTHR23513:SF6">
    <property type="entry name" value="MAJOR FACILITATOR SUPERFAMILY ASSOCIATED DOMAIN-CONTAINING PROTEIN"/>
    <property type="match status" value="1"/>
</dbReference>
<evidence type="ECO:0000256" key="5">
    <source>
        <dbReference type="ARBA" id="ARBA00023136"/>
    </source>
</evidence>
<dbReference type="InterPro" id="IPR036259">
    <property type="entry name" value="MFS_trans_sf"/>
</dbReference>
<gene>
    <name evidence="8" type="ORF">JQN70_08625</name>
</gene>
<protein>
    <submittedName>
        <fullName evidence="8">MFS transporter</fullName>
    </submittedName>
</protein>
<dbReference type="CDD" id="cd06173">
    <property type="entry name" value="MFS_MefA_like"/>
    <property type="match status" value="1"/>
</dbReference>
<dbReference type="Pfam" id="PF07690">
    <property type="entry name" value="MFS_1"/>
    <property type="match status" value="1"/>
</dbReference>
<evidence type="ECO:0000256" key="1">
    <source>
        <dbReference type="ARBA" id="ARBA00004651"/>
    </source>
</evidence>
<comment type="subcellular location">
    <subcellularLocation>
        <location evidence="1">Cell membrane</location>
        <topology evidence="1">Multi-pass membrane protein</topology>
    </subcellularLocation>
</comment>
<evidence type="ECO:0000259" key="7">
    <source>
        <dbReference type="PROSITE" id="PS50850"/>
    </source>
</evidence>
<evidence type="ECO:0000256" key="2">
    <source>
        <dbReference type="ARBA" id="ARBA00022475"/>
    </source>
</evidence>
<dbReference type="RefSeq" id="WP_204130904.1">
    <property type="nucleotide sequence ID" value="NZ_JAFDVD010000008.1"/>
</dbReference>
<organism evidence="8 9">
    <name type="scientific">Phycicoccus sonneratiae</name>
    <dbReference type="NCBI Taxonomy" id="2807628"/>
    <lineage>
        <taxon>Bacteria</taxon>
        <taxon>Bacillati</taxon>
        <taxon>Actinomycetota</taxon>
        <taxon>Actinomycetes</taxon>
        <taxon>Micrococcales</taxon>
        <taxon>Intrasporangiaceae</taxon>
        <taxon>Phycicoccus</taxon>
    </lineage>
</organism>
<keyword evidence="5 6" id="KW-0472">Membrane</keyword>
<feature type="transmembrane region" description="Helical" evidence="6">
    <location>
        <begin position="97"/>
        <end position="125"/>
    </location>
</feature>
<evidence type="ECO:0000313" key="9">
    <source>
        <dbReference type="Proteomes" id="UP001430172"/>
    </source>
</evidence>
<dbReference type="EMBL" id="JAFDVD010000008">
    <property type="protein sequence ID" value="MBM6400446.1"/>
    <property type="molecule type" value="Genomic_DNA"/>
</dbReference>
<dbReference type="Proteomes" id="UP001430172">
    <property type="component" value="Unassembled WGS sequence"/>
</dbReference>
<keyword evidence="3 6" id="KW-0812">Transmembrane</keyword>
<comment type="caution">
    <text evidence="8">The sequence shown here is derived from an EMBL/GenBank/DDBJ whole genome shotgun (WGS) entry which is preliminary data.</text>
</comment>
<feature type="transmembrane region" description="Helical" evidence="6">
    <location>
        <begin position="56"/>
        <end position="77"/>
    </location>
</feature>
<dbReference type="PANTHER" id="PTHR23513">
    <property type="entry name" value="INTEGRAL MEMBRANE EFFLUX PROTEIN-RELATED"/>
    <property type="match status" value="1"/>
</dbReference>
<evidence type="ECO:0000256" key="3">
    <source>
        <dbReference type="ARBA" id="ARBA00022692"/>
    </source>
</evidence>
<feature type="transmembrane region" description="Helical" evidence="6">
    <location>
        <begin position="373"/>
        <end position="406"/>
    </location>
</feature>
<feature type="transmembrane region" description="Helical" evidence="6">
    <location>
        <begin position="236"/>
        <end position="255"/>
    </location>
</feature>
<dbReference type="InterPro" id="IPR020846">
    <property type="entry name" value="MFS_dom"/>
</dbReference>
<dbReference type="PROSITE" id="PS50850">
    <property type="entry name" value="MFS"/>
    <property type="match status" value="1"/>
</dbReference>
<keyword evidence="2" id="KW-1003">Cell membrane</keyword>
<proteinExistence type="predicted"/>
<accession>A0ABS2CKN8</accession>
<evidence type="ECO:0000256" key="6">
    <source>
        <dbReference type="SAM" id="Phobius"/>
    </source>
</evidence>
<dbReference type="Gene3D" id="1.20.1250.20">
    <property type="entry name" value="MFS general substrate transporter like domains"/>
    <property type="match status" value="1"/>
</dbReference>
<reference evidence="8" key="1">
    <citation type="submission" date="2021-02" db="EMBL/GenBank/DDBJ databases">
        <title>Phycicoccus sp. MQZ13P-5T, whole genome shotgun sequence.</title>
        <authorList>
            <person name="Tuo L."/>
        </authorList>
    </citation>
    <scope>NUCLEOTIDE SEQUENCE</scope>
    <source>
        <strain evidence="8">MQZ13P-5</strain>
    </source>
</reference>
<keyword evidence="9" id="KW-1185">Reference proteome</keyword>
<evidence type="ECO:0000256" key="4">
    <source>
        <dbReference type="ARBA" id="ARBA00022989"/>
    </source>
</evidence>
<feature type="domain" description="Major facilitator superfamily (MFS) profile" evidence="7">
    <location>
        <begin position="230"/>
        <end position="428"/>
    </location>
</feature>